<proteinExistence type="predicted"/>
<dbReference type="EMBL" id="BFBR01000014">
    <property type="protein sequence ID" value="GBF59400.1"/>
    <property type="molecule type" value="Genomic_DNA"/>
</dbReference>
<dbReference type="AlphaFoldDB" id="A0A2P2EEA3"/>
<gene>
    <name evidence="1" type="ORF">PbB2_03100</name>
</gene>
<accession>A0A2P2EEA3</accession>
<evidence type="ECO:0000313" key="1">
    <source>
        <dbReference type="EMBL" id="GBF59400.1"/>
    </source>
</evidence>
<keyword evidence="2" id="KW-1185">Reference proteome</keyword>
<sequence length="57" mass="6279">MDLATGAHSLVPTDDLMTTNIAFGGPDMRDAYITLSSTGRLARMHWDRPGLRLNYQG</sequence>
<dbReference type="InterPro" id="IPR011042">
    <property type="entry name" value="6-blade_b-propeller_TolB-like"/>
</dbReference>
<dbReference type="RefSeq" id="WP_192576392.1">
    <property type="nucleotide sequence ID" value="NZ_BFBR01000014.1"/>
</dbReference>
<comment type="caution">
    <text evidence="1">The sequence shown here is derived from an EMBL/GenBank/DDBJ whole genome shotgun (WGS) entry which is preliminary data.</text>
</comment>
<dbReference type="Proteomes" id="UP000245086">
    <property type="component" value="Unassembled WGS sequence"/>
</dbReference>
<dbReference type="SUPFAM" id="SSF63829">
    <property type="entry name" value="Calcium-dependent phosphotriesterase"/>
    <property type="match status" value="1"/>
</dbReference>
<organism evidence="1 2">
    <name type="scientific">Candidatus Phycosocius bacilliformis</name>
    <dbReference type="NCBI Taxonomy" id="1445552"/>
    <lineage>
        <taxon>Bacteria</taxon>
        <taxon>Pseudomonadati</taxon>
        <taxon>Pseudomonadota</taxon>
        <taxon>Alphaproteobacteria</taxon>
        <taxon>Caulobacterales</taxon>
        <taxon>Caulobacterales incertae sedis</taxon>
        <taxon>Candidatus Phycosocius</taxon>
    </lineage>
</organism>
<evidence type="ECO:0000313" key="2">
    <source>
        <dbReference type="Proteomes" id="UP000245086"/>
    </source>
</evidence>
<protein>
    <recommendedName>
        <fullName evidence="3">SMP-30/Gluconolactonase/LRE-like region domain-containing protein</fullName>
    </recommendedName>
</protein>
<reference evidence="1 2" key="1">
    <citation type="journal article" date="2018" name="Genome Announc.">
        <title>Draft Genome Sequence of "Candidatus Phycosocius bacilliformis," an Alphaproteobacterial Ectosymbiont of the Hydrocarbon-Producing Green Alga Botryococcus braunii.</title>
        <authorList>
            <person name="Tanabe Y."/>
            <person name="Yamaguchi H."/>
            <person name="Watanabe M.M."/>
        </authorList>
    </citation>
    <scope>NUCLEOTIDE SEQUENCE [LARGE SCALE GENOMIC DNA]</scope>
    <source>
        <strain evidence="1 2">BOTRYCO-2</strain>
    </source>
</reference>
<name>A0A2P2EEA3_9PROT</name>
<dbReference type="Gene3D" id="2.120.10.30">
    <property type="entry name" value="TolB, C-terminal domain"/>
    <property type="match status" value="1"/>
</dbReference>
<evidence type="ECO:0008006" key="3">
    <source>
        <dbReference type="Google" id="ProtNLM"/>
    </source>
</evidence>